<dbReference type="InterPro" id="IPR022496">
    <property type="entry name" value="T6A_TsaB"/>
</dbReference>
<dbReference type="CDD" id="cd24032">
    <property type="entry name" value="ASKHA_NBD_TsaB"/>
    <property type="match status" value="1"/>
</dbReference>
<evidence type="ECO:0000313" key="2">
    <source>
        <dbReference type="EMBL" id="RHW45836.1"/>
    </source>
</evidence>
<dbReference type="SUPFAM" id="SSF53067">
    <property type="entry name" value="Actin-like ATPase domain"/>
    <property type="match status" value="2"/>
</dbReference>
<organism evidence="2 3">
    <name type="scientific">Dermacoccus abyssi</name>
    <dbReference type="NCBI Taxonomy" id="322596"/>
    <lineage>
        <taxon>Bacteria</taxon>
        <taxon>Bacillati</taxon>
        <taxon>Actinomycetota</taxon>
        <taxon>Actinomycetes</taxon>
        <taxon>Micrococcales</taxon>
        <taxon>Dermacoccaceae</taxon>
        <taxon>Dermacoccus</taxon>
    </lineage>
</organism>
<accession>A0A417Z536</accession>
<feature type="domain" description="Gcp-like" evidence="1">
    <location>
        <begin position="31"/>
        <end position="148"/>
    </location>
</feature>
<reference evidence="2 3" key="1">
    <citation type="submission" date="2018-08" db="EMBL/GenBank/DDBJ databases">
        <title>Whole genome sequence analysis of Dermacoccus abyssi bacteria isolated from Deep Mariana trench Micromonospora spp reveals genes involved in the environmental adaptation and production of secondary metabolites.</title>
        <authorList>
            <person name="Abdel-Mageed W.M."/>
            <person name="Lehri B."/>
            <person name="Nouioui I."/>
            <person name="Goodfellow I."/>
            <person name="Jaspars M."/>
            <person name="Karlyshev A."/>
        </authorList>
    </citation>
    <scope>NUCLEOTIDE SEQUENCE [LARGE SCALE GENOMIC DNA]</scope>
    <source>
        <strain evidence="2 3">MT1.1</strain>
    </source>
</reference>
<dbReference type="NCBIfam" id="TIGR03725">
    <property type="entry name" value="T6A_YeaZ"/>
    <property type="match status" value="1"/>
</dbReference>
<dbReference type="InterPro" id="IPR000905">
    <property type="entry name" value="Gcp-like_dom"/>
</dbReference>
<proteinExistence type="predicted"/>
<dbReference type="GO" id="GO:0016740">
    <property type="term" value="F:transferase activity"/>
    <property type="evidence" value="ECO:0007669"/>
    <property type="project" value="UniProtKB-KW"/>
</dbReference>
<dbReference type="PANTHER" id="PTHR11735:SF11">
    <property type="entry name" value="TRNA THREONYLCARBAMOYLADENOSINE BIOSYNTHESIS PROTEIN TSAB"/>
    <property type="match status" value="1"/>
</dbReference>
<sequence>MLLAIDTSTSAVTAALHDAEKVVARTSTIDARRHTEILAPAIDAMMRDAGVAPADLSRVAVGVGPGPFTGLRVGIMTAMTFAYALDLPVGGLCSLDALAYRARRSGMTGPLLVATDARRKEVYWARYDLDADRIAPGEPAVDKAAVVAEHVGDIPAIGRGAQLYSDHLQDATGGHEDLLDVDAADIAALAIERVMAGERLLTTEPLYLRRPDAVPAAAASNARVLGK</sequence>
<dbReference type="Proteomes" id="UP000285376">
    <property type="component" value="Unassembled WGS sequence"/>
</dbReference>
<dbReference type="PANTHER" id="PTHR11735">
    <property type="entry name" value="TRNA N6-ADENOSINE THREONYLCARBAMOYLTRANSFERASE"/>
    <property type="match status" value="1"/>
</dbReference>
<gene>
    <name evidence="2" type="primary">tsaB</name>
    <name evidence="2" type="ORF">D1832_07485</name>
</gene>
<dbReference type="Gene3D" id="3.30.420.40">
    <property type="match status" value="2"/>
</dbReference>
<protein>
    <submittedName>
        <fullName evidence="2">tRNA (Adenosine(37)-N6)-threonylcarbamoyltransferase complex dimerization subunit type 1 TsaB</fullName>
    </submittedName>
</protein>
<keyword evidence="2" id="KW-0808">Transferase</keyword>
<comment type="caution">
    <text evidence="2">The sequence shown here is derived from an EMBL/GenBank/DDBJ whole genome shotgun (WGS) entry which is preliminary data.</text>
</comment>
<dbReference type="GO" id="GO:0002949">
    <property type="term" value="P:tRNA threonylcarbamoyladenosine modification"/>
    <property type="evidence" value="ECO:0007669"/>
    <property type="project" value="InterPro"/>
</dbReference>
<evidence type="ECO:0000259" key="1">
    <source>
        <dbReference type="Pfam" id="PF00814"/>
    </source>
</evidence>
<dbReference type="AlphaFoldDB" id="A0A417Z536"/>
<dbReference type="GO" id="GO:0005829">
    <property type="term" value="C:cytosol"/>
    <property type="evidence" value="ECO:0007669"/>
    <property type="project" value="TreeGrafter"/>
</dbReference>
<name>A0A417Z536_9MICO</name>
<dbReference type="InterPro" id="IPR043129">
    <property type="entry name" value="ATPase_NBD"/>
</dbReference>
<dbReference type="EMBL" id="QWLM01000007">
    <property type="protein sequence ID" value="RHW45836.1"/>
    <property type="molecule type" value="Genomic_DNA"/>
</dbReference>
<dbReference type="Pfam" id="PF00814">
    <property type="entry name" value="TsaD"/>
    <property type="match status" value="1"/>
</dbReference>
<dbReference type="RefSeq" id="WP_118913308.1">
    <property type="nucleotide sequence ID" value="NZ_CBCRVH010000005.1"/>
</dbReference>
<evidence type="ECO:0000313" key="3">
    <source>
        <dbReference type="Proteomes" id="UP000285376"/>
    </source>
</evidence>